<protein>
    <submittedName>
        <fullName evidence="5">ABC transporter substrate-binding protein</fullName>
    </submittedName>
</protein>
<dbReference type="GO" id="GO:0015833">
    <property type="term" value="P:peptide transport"/>
    <property type="evidence" value="ECO:0007669"/>
    <property type="project" value="TreeGrafter"/>
</dbReference>
<evidence type="ECO:0000313" key="5">
    <source>
        <dbReference type="EMBL" id="RDB36343.1"/>
    </source>
</evidence>
<evidence type="ECO:0000256" key="3">
    <source>
        <dbReference type="ARBA" id="ARBA00022729"/>
    </source>
</evidence>
<dbReference type="Gene3D" id="3.90.76.10">
    <property type="entry name" value="Dipeptide-binding Protein, Domain 1"/>
    <property type="match status" value="1"/>
</dbReference>
<comment type="similarity">
    <text evidence="1">Belongs to the bacterial solute-binding protein 5 family.</text>
</comment>
<reference evidence="5" key="1">
    <citation type="submission" date="2018-04" db="EMBL/GenBank/DDBJ databases">
        <title>Draft genome sequence of the Candidatus Spirobacillus cienkowskii, a pathogen of freshwater Daphnia species, reconstructed from hemolymph metagenomic reads.</title>
        <authorList>
            <person name="Bresciani L."/>
            <person name="Lemos L.N."/>
            <person name="Wale N."/>
            <person name="Lin J.Y."/>
            <person name="Fernandes G.R."/>
            <person name="Duffy M.A."/>
            <person name="Rodrigues J.M."/>
        </authorList>
    </citation>
    <scope>NUCLEOTIDE SEQUENCE [LARGE SCALE GENOMIC DNA]</scope>
    <source>
        <strain evidence="5">Binning01</strain>
    </source>
</reference>
<dbReference type="CDD" id="cd00995">
    <property type="entry name" value="PBP2_NikA_DppA_OppA_like"/>
    <property type="match status" value="1"/>
</dbReference>
<organism evidence="5 6">
    <name type="scientific">Spirobacillus cienkowskii</name>
    <dbReference type="NCBI Taxonomy" id="495820"/>
    <lineage>
        <taxon>Bacteria</taxon>
        <taxon>Pseudomonadati</taxon>
        <taxon>Bdellovibrionota</taxon>
        <taxon>Oligoflexia</taxon>
        <taxon>Silvanigrellales</taxon>
        <taxon>Spirobacillus</taxon>
    </lineage>
</organism>
<dbReference type="GO" id="GO:0030288">
    <property type="term" value="C:outer membrane-bounded periplasmic space"/>
    <property type="evidence" value="ECO:0007669"/>
    <property type="project" value="UniProtKB-ARBA"/>
</dbReference>
<evidence type="ECO:0000313" key="6">
    <source>
        <dbReference type="Proteomes" id="UP000253934"/>
    </source>
</evidence>
<dbReference type="PIRSF" id="PIRSF002741">
    <property type="entry name" value="MppA"/>
    <property type="match status" value="1"/>
</dbReference>
<dbReference type="Pfam" id="PF00496">
    <property type="entry name" value="SBP_bac_5"/>
    <property type="match status" value="1"/>
</dbReference>
<dbReference type="PANTHER" id="PTHR30290:SF9">
    <property type="entry name" value="OLIGOPEPTIDE-BINDING PROTEIN APPA"/>
    <property type="match status" value="1"/>
</dbReference>
<dbReference type="SUPFAM" id="SSF53850">
    <property type="entry name" value="Periplasmic binding protein-like II"/>
    <property type="match status" value="1"/>
</dbReference>
<dbReference type="Gene3D" id="3.10.105.10">
    <property type="entry name" value="Dipeptide-binding Protein, Domain 3"/>
    <property type="match status" value="1"/>
</dbReference>
<name>A0A369KX80_9BACT</name>
<evidence type="ECO:0000256" key="2">
    <source>
        <dbReference type="ARBA" id="ARBA00022448"/>
    </source>
</evidence>
<feature type="domain" description="Solute-binding protein family 5" evidence="4">
    <location>
        <begin position="96"/>
        <end position="428"/>
    </location>
</feature>
<dbReference type="EMBL" id="QOVW01000062">
    <property type="protein sequence ID" value="RDB36343.1"/>
    <property type="molecule type" value="Genomic_DNA"/>
</dbReference>
<evidence type="ECO:0000256" key="1">
    <source>
        <dbReference type="ARBA" id="ARBA00005695"/>
    </source>
</evidence>
<dbReference type="Gene3D" id="3.40.190.10">
    <property type="entry name" value="Periplasmic binding protein-like II"/>
    <property type="match status" value="1"/>
</dbReference>
<dbReference type="PANTHER" id="PTHR30290">
    <property type="entry name" value="PERIPLASMIC BINDING COMPONENT OF ABC TRANSPORTER"/>
    <property type="match status" value="1"/>
</dbReference>
<keyword evidence="6" id="KW-1185">Reference proteome</keyword>
<proteinExistence type="inferred from homology"/>
<dbReference type="InterPro" id="IPR030678">
    <property type="entry name" value="Peptide/Ni-bd"/>
</dbReference>
<keyword evidence="2" id="KW-0813">Transport</keyword>
<dbReference type="GO" id="GO:0043190">
    <property type="term" value="C:ATP-binding cassette (ABC) transporter complex"/>
    <property type="evidence" value="ECO:0007669"/>
    <property type="project" value="InterPro"/>
</dbReference>
<sequence>MNSRYTIKRIIITAISALLVAYIVYLSASNSNKDDNDKSSKNTITIAFDSKITTGDPRLIGSDANSQYLENLRFLSLMSYDEQGSLINILANNVKSLSNKSWQIFLKKGVKFNNGREIDAFDVEATYNYIINTPEGFPPSPRKAAFSNVLTFKAKDKDTLQISLKEPDASFLNNLIIGILPKEAITTQPNEINNKGFESGPFILKSISASDWTLVKNPNYNHSSLAQIEKLVFKIIPDSGTRYAALARGDIDIAQNAIDPDKVSLIQKTKNSNFEVLSAPKLATTYLAFNFRDPNFNILKIRQAIAYAIDRQSLLQFRLQGQGLIATGMFPNNNFFYDSSIPEITYNPQRAKTLLKETSVKEPLEFIIKVSNNNKSTVEVAKAIAANLKDVGFSPTVEMLENNVFLEQVKKGSAKVWISQWVGFKDPDHLRFVFSSNMIPPAGGNRGAYSNPSIDNLLQEGREEMDPKKRKMIYDQAQKLLAGDLPYVYLWHNLNIAIVSKRVKGFKLYADGRYWSLVNVTKD</sequence>
<comment type="caution">
    <text evidence="5">The sequence shown here is derived from an EMBL/GenBank/DDBJ whole genome shotgun (WGS) entry which is preliminary data.</text>
</comment>
<gene>
    <name evidence="5" type="ORF">DCC88_05525</name>
</gene>
<dbReference type="GO" id="GO:1904680">
    <property type="term" value="F:peptide transmembrane transporter activity"/>
    <property type="evidence" value="ECO:0007669"/>
    <property type="project" value="TreeGrafter"/>
</dbReference>
<dbReference type="AlphaFoldDB" id="A0A369KX80"/>
<keyword evidence="3" id="KW-0732">Signal</keyword>
<accession>A0A369KX80</accession>
<dbReference type="InterPro" id="IPR039424">
    <property type="entry name" value="SBP_5"/>
</dbReference>
<evidence type="ECO:0000259" key="4">
    <source>
        <dbReference type="Pfam" id="PF00496"/>
    </source>
</evidence>
<dbReference type="InterPro" id="IPR000914">
    <property type="entry name" value="SBP_5_dom"/>
</dbReference>
<dbReference type="Proteomes" id="UP000253934">
    <property type="component" value="Unassembled WGS sequence"/>
</dbReference>